<dbReference type="AlphaFoldDB" id="N8ZNP1"/>
<evidence type="ECO:0000256" key="2">
    <source>
        <dbReference type="ARBA" id="ARBA00005071"/>
    </source>
</evidence>
<evidence type="ECO:0000313" key="14">
    <source>
        <dbReference type="Proteomes" id="UP000013117"/>
    </source>
</evidence>
<reference evidence="13 14" key="1">
    <citation type="submission" date="2013-02" db="EMBL/GenBank/DDBJ databases">
        <title>The Genome Sequence of Acinetobacter gerneri CIP 107464.</title>
        <authorList>
            <consortium name="The Broad Institute Genome Sequencing Platform"/>
            <consortium name="The Broad Institute Genome Sequencing Center for Infectious Disease"/>
            <person name="Cerqueira G."/>
            <person name="Feldgarden M."/>
            <person name="Courvalin P."/>
            <person name="Perichon B."/>
            <person name="Grillot-Courvalin C."/>
            <person name="Clermont D."/>
            <person name="Rocha E."/>
            <person name="Yoon E.-J."/>
            <person name="Nemec A."/>
            <person name="Walker B."/>
            <person name="Young S.K."/>
            <person name="Zeng Q."/>
            <person name="Gargeya S."/>
            <person name="Fitzgerald M."/>
            <person name="Haas B."/>
            <person name="Abouelleil A."/>
            <person name="Alvarado L."/>
            <person name="Arachchi H.M."/>
            <person name="Berlin A.M."/>
            <person name="Chapman S.B."/>
            <person name="Dewar J."/>
            <person name="Goldberg J."/>
            <person name="Griggs A."/>
            <person name="Gujja S."/>
            <person name="Hansen M."/>
            <person name="Howarth C."/>
            <person name="Imamovic A."/>
            <person name="Larimer J."/>
            <person name="McCowan C."/>
            <person name="Murphy C."/>
            <person name="Neiman D."/>
            <person name="Pearson M."/>
            <person name="Priest M."/>
            <person name="Roberts A."/>
            <person name="Saif S."/>
            <person name="Shea T."/>
            <person name="Sisk P."/>
            <person name="Sykes S."/>
            <person name="Wortman J."/>
            <person name="Nusbaum C."/>
            <person name="Birren B."/>
        </authorList>
    </citation>
    <scope>NUCLEOTIDE SEQUENCE [LARGE SCALE GENOMIC DNA]</scope>
    <source>
        <strain evidence="13 14">CIP 107464</strain>
    </source>
</reference>
<organism evidence="13 14">
    <name type="scientific">Acinetobacter gerneri DSM 14967 = CIP 107464 = MTCC 9824</name>
    <dbReference type="NCBI Taxonomy" id="1120926"/>
    <lineage>
        <taxon>Bacteria</taxon>
        <taxon>Pseudomonadati</taxon>
        <taxon>Pseudomonadota</taxon>
        <taxon>Gammaproteobacteria</taxon>
        <taxon>Moraxellales</taxon>
        <taxon>Moraxellaceae</taxon>
        <taxon>Acinetobacter</taxon>
    </lineage>
</organism>
<dbReference type="STRING" id="202952.GCA_000747725_03207"/>
<dbReference type="InterPro" id="IPR020610">
    <property type="entry name" value="Thiolase_AS"/>
</dbReference>
<keyword evidence="14" id="KW-1185">Reference proteome</keyword>
<evidence type="ECO:0000256" key="9">
    <source>
        <dbReference type="PIRSR" id="PIRSR000429-1"/>
    </source>
</evidence>
<dbReference type="InterPro" id="IPR020617">
    <property type="entry name" value="Thiolase_C"/>
</dbReference>
<dbReference type="Pfam" id="PF00108">
    <property type="entry name" value="Thiolase_N"/>
    <property type="match status" value="1"/>
</dbReference>
<gene>
    <name evidence="13" type="ORF">F960_00412</name>
</gene>
<evidence type="ECO:0000256" key="10">
    <source>
        <dbReference type="RuleBase" id="RU003557"/>
    </source>
</evidence>
<evidence type="ECO:0000259" key="12">
    <source>
        <dbReference type="Pfam" id="PF02803"/>
    </source>
</evidence>
<dbReference type="InterPro" id="IPR020616">
    <property type="entry name" value="Thiolase_N"/>
</dbReference>
<name>N8ZNP1_9GAMM</name>
<feature type="active site" description="Proton acceptor" evidence="9">
    <location>
        <position position="347"/>
    </location>
</feature>
<dbReference type="EMBL" id="APPN01000045">
    <property type="protein sequence ID" value="ENV35374.1"/>
    <property type="molecule type" value="Genomic_DNA"/>
</dbReference>
<evidence type="ECO:0000256" key="7">
    <source>
        <dbReference type="ARBA" id="ARBA00023315"/>
    </source>
</evidence>
<comment type="caution">
    <text evidence="13">The sequence shown here is derived from an EMBL/GenBank/DDBJ whole genome shotgun (WGS) entry which is preliminary data.</text>
</comment>
<dbReference type="PIRSF" id="PIRSF000429">
    <property type="entry name" value="Ac-CoA_Ac_transf"/>
    <property type="match status" value="1"/>
</dbReference>
<dbReference type="PANTHER" id="PTHR18919:SF164">
    <property type="entry name" value="ACETYL-COA ACETYLTRANSFERASE"/>
    <property type="match status" value="1"/>
</dbReference>
<dbReference type="PATRIC" id="fig|1120926.3.peg.372"/>
<evidence type="ECO:0000256" key="3">
    <source>
        <dbReference type="ARBA" id="ARBA00010982"/>
    </source>
</evidence>
<dbReference type="eggNOG" id="COG0183">
    <property type="taxonomic scope" value="Bacteria"/>
</dbReference>
<dbReference type="GO" id="GO:0044281">
    <property type="term" value="P:small molecule metabolic process"/>
    <property type="evidence" value="ECO:0007669"/>
    <property type="project" value="UniProtKB-ARBA"/>
</dbReference>
<keyword evidence="7 10" id="KW-0012">Acyltransferase</keyword>
<feature type="active site" description="Acyl-thioester intermediate" evidence="9">
    <location>
        <position position="88"/>
    </location>
</feature>
<dbReference type="SUPFAM" id="SSF53901">
    <property type="entry name" value="Thiolase-like"/>
    <property type="match status" value="2"/>
</dbReference>
<dbReference type="NCBIfam" id="TIGR01930">
    <property type="entry name" value="AcCoA-C-Actrans"/>
    <property type="match status" value="1"/>
</dbReference>
<dbReference type="InterPro" id="IPR020615">
    <property type="entry name" value="Thiolase_acyl_enz_int_AS"/>
</dbReference>
<protein>
    <recommendedName>
        <fullName evidence="5">Beta-ketoadipyl-CoA thiolase</fullName>
        <ecNumber evidence="4">2.3.1.174</ecNumber>
    </recommendedName>
    <alternativeName>
        <fullName evidence="8">3-oxoadipyl-CoA thiolase</fullName>
    </alternativeName>
</protein>
<dbReference type="Proteomes" id="UP000013117">
    <property type="component" value="Unassembled WGS sequence"/>
</dbReference>
<dbReference type="GO" id="GO:0033812">
    <property type="term" value="F:3-oxoadipyl-CoA thiolase activity"/>
    <property type="evidence" value="ECO:0007669"/>
    <property type="project" value="UniProtKB-EC"/>
</dbReference>
<evidence type="ECO:0000256" key="8">
    <source>
        <dbReference type="ARBA" id="ARBA00041222"/>
    </source>
</evidence>
<comment type="similarity">
    <text evidence="3 10">Belongs to the thiolase-like superfamily. Thiolase family.</text>
</comment>
<dbReference type="PANTHER" id="PTHR18919">
    <property type="entry name" value="ACETYL-COA C-ACYLTRANSFERASE"/>
    <property type="match status" value="1"/>
</dbReference>
<dbReference type="InterPro" id="IPR002155">
    <property type="entry name" value="Thiolase"/>
</dbReference>
<evidence type="ECO:0000259" key="11">
    <source>
        <dbReference type="Pfam" id="PF00108"/>
    </source>
</evidence>
<dbReference type="HOGENOM" id="CLU_031026_0_1_6"/>
<evidence type="ECO:0000313" key="13">
    <source>
        <dbReference type="EMBL" id="ENV35374.1"/>
    </source>
</evidence>
<accession>N8ZNP1</accession>
<evidence type="ECO:0000256" key="5">
    <source>
        <dbReference type="ARBA" id="ARBA00016181"/>
    </source>
</evidence>
<dbReference type="PROSITE" id="PS00098">
    <property type="entry name" value="THIOLASE_1"/>
    <property type="match status" value="1"/>
</dbReference>
<dbReference type="PROSITE" id="PS00099">
    <property type="entry name" value="THIOLASE_3"/>
    <property type="match status" value="1"/>
</dbReference>
<feature type="active site" description="Proton acceptor" evidence="9">
    <location>
        <position position="377"/>
    </location>
</feature>
<comment type="pathway">
    <text evidence="2">Aromatic compound metabolism; beta-ketoadipate pathway; acetyl-CoA and succinyl-CoA from 3-oxoadipate: step 2/2.</text>
</comment>
<feature type="domain" description="Thiolase C-terminal" evidence="12">
    <location>
        <begin position="269"/>
        <end position="389"/>
    </location>
</feature>
<dbReference type="Pfam" id="PF02803">
    <property type="entry name" value="Thiolase_C"/>
    <property type="match status" value="1"/>
</dbReference>
<feature type="domain" description="Thiolase N-terminal" evidence="11">
    <location>
        <begin position="4"/>
        <end position="260"/>
    </location>
</feature>
<evidence type="ECO:0000256" key="4">
    <source>
        <dbReference type="ARBA" id="ARBA00012233"/>
    </source>
</evidence>
<dbReference type="InterPro" id="IPR016039">
    <property type="entry name" value="Thiolase-like"/>
</dbReference>
<dbReference type="OrthoDB" id="9764638at2"/>
<dbReference type="EC" id="2.3.1.174" evidence="4"/>
<comment type="function">
    <text evidence="1">Catalyzes thiolytic cleavage of beta-ketoadipyl-CoA to succinyl-CoA and acetyl-CoA.</text>
</comment>
<proteinExistence type="inferred from homology"/>
<dbReference type="CDD" id="cd00751">
    <property type="entry name" value="thiolase"/>
    <property type="match status" value="1"/>
</dbReference>
<sequence length="391" mass="40719">MTDIVIVNGARTAMGGFQGSLAAKTAPELGAVVIQEAVARSGLQGTDVEEVIMGCVLPAGLKQGPARQAMRQAGLPDSTGAVTINKLCGSGMKAVMQAADAIKAGSAEVIVAGGMESMTNAPYLLPKARGGYRMGHGEIKDHMFFDGLEDAETGRLMGSFAQDMANKKGYSREQMDDFAIRSLKRAQKAVNEGYFANEIVPITVSTRKGDVVVDKDEQPFNANIEKIPSLRPAFAKDGTITAANASSISDGASALVLTTSENAEKRGLAPLAKIVAYASNSQHPSEFTIAPVGAIQKVLNKTGWNVADVDLWEINEAFAMVTMCPIDEFGLDAEKVNINGGACALGHPVGSTGSRIILTLIHALKRTGGKKGIAALCIGGGEATAVAIELL</sequence>
<dbReference type="Gene3D" id="3.40.47.10">
    <property type="match status" value="2"/>
</dbReference>
<dbReference type="GeneID" id="84207829"/>
<evidence type="ECO:0000256" key="6">
    <source>
        <dbReference type="ARBA" id="ARBA00022679"/>
    </source>
</evidence>
<keyword evidence="6 10" id="KW-0808">Transferase</keyword>
<dbReference type="FunFam" id="3.40.47.10:FF:000010">
    <property type="entry name" value="Acetyl-CoA acetyltransferase (Thiolase)"/>
    <property type="match status" value="1"/>
</dbReference>
<evidence type="ECO:0000256" key="1">
    <source>
        <dbReference type="ARBA" id="ARBA00003720"/>
    </source>
</evidence>
<dbReference type="RefSeq" id="WP_004854796.1">
    <property type="nucleotide sequence ID" value="NZ_ASYY01000037.1"/>
</dbReference>